<protein>
    <submittedName>
        <fullName evidence="1">DUF952 domain-containing protein</fullName>
    </submittedName>
</protein>
<dbReference type="SUPFAM" id="SSF56399">
    <property type="entry name" value="ADP-ribosylation"/>
    <property type="match status" value="1"/>
</dbReference>
<dbReference type="EMBL" id="SRLC01000001">
    <property type="protein sequence ID" value="TGE23808.1"/>
    <property type="molecule type" value="Genomic_DNA"/>
</dbReference>
<gene>
    <name evidence="1" type="ORF">E5K00_00915</name>
</gene>
<dbReference type="OrthoDB" id="5638018at2"/>
<sequence length="115" mass="12735">MIYRLATTADWEQARQTGFFASADLRAEGFIHCSEKSQVLATARRYYPGRPDLVLLEIDESQLRAAGVRVEREWVAARGEAFAHVFGAIPVAAIVRPLPFRPDTAGTFTLPAEIS</sequence>
<dbReference type="Pfam" id="PF06108">
    <property type="entry name" value="DUF952"/>
    <property type="match status" value="1"/>
</dbReference>
<organism evidence="1 2">
    <name type="scientific">Hymenobacter aquaticus</name>
    <dbReference type="NCBI Taxonomy" id="1867101"/>
    <lineage>
        <taxon>Bacteria</taxon>
        <taxon>Pseudomonadati</taxon>
        <taxon>Bacteroidota</taxon>
        <taxon>Cytophagia</taxon>
        <taxon>Cytophagales</taxon>
        <taxon>Hymenobacteraceae</taxon>
        <taxon>Hymenobacter</taxon>
    </lineage>
</organism>
<evidence type="ECO:0000313" key="1">
    <source>
        <dbReference type="EMBL" id="TGE23808.1"/>
    </source>
</evidence>
<dbReference type="Gene3D" id="3.20.170.20">
    <property type="entry name" value="Protein of unknown function DUF952"/>
    <property type="match status" value="1"/>
</dbReference>
<reference evidence="1 2" key="1">
    <citation type="submission" date="2019-04" db="EMBL/GenBank/DDBJ databases">
        <authorList>
            <person name="Feng G."/>
            <person name="Zhang J."/>
            <person name="Zhu H."/>
        </authorList>
    </citation>
    <scope>NUCLEOTIDE SEQUENCE [LARGE SCALE GENOMIC DNA]</scope>
    <source>
        <strain evidence="1 2">JCM 31653</strain>
    </source>
</reference>
<proteinExistence type="predicted"/>
<dbReference type="AlphaFoldDB" id="A0A4Z0Q181"/>
<accession>A0A4Z0Q181</accession>
<comment type="caution">
    <text evidence="1">The sequence shown here is derived from an EMBL/GenBank/DDBJ whole genome shotgun (WGS) entry which is preliminary data.</text>
</comment>
<evidence type="ECO:0000313" key="2">
    <source>
        <dbReference type="Proteomes" id="UP000297549"/>
    </source>
</evidence>
<dbReference type="Proteomes" id="UP000297549">
    <property type="component" value="Unassembled WGS sequence"/>
</dbReference>
<dbReference type="RefSeq" id="WP_135460760.1">
    <property type="nucleotide sequence ID" value="NZ_SRLC01000001.1"/>
</dbReference>
<dbReference type="PANTHER" id="PTHR34129:SF1">
    <property type="entry name" value="DUF952 DOMAIN-CONTAINING PROTEIN"/>
    <property type="match status" value="1"/>
</dbReference>
<dbReference type="InterPro" id="IPR009297">
    <property type="entry name" value="DUF952"/>
</dbReference>
<name>A0A4Z0Q181_9BACT</name>
<keyword evidence="2" id="KW-1185">Reference proteome</keyword>
<dbReference type="PANTHER" id="PTHR34129">
    <property type="entry name" value="BLR1139 PROTEIN"/>
    <property type="match status" value="1"/>
</dbReference>